<name>A0A250I8C2_9BACT</name>
<dbReference type="Gene3D" id="3.40.50.12230">
    <property type="match status" value="1"/>
</dbReference>
<sequence>MSPVSSHGWRIALLTVSADVVNGFHHVLRERGHELVAIVLPPGPDGSRPRHPAAWAPMMNVLQAAPPGADVLIAGQRDRLAPLLASARPDLLLSFFFPWRVRPEALAVAPLGAVNVHPSLLPRYRGPNPLGWTLRNHEPEVGMTLHRMDATFDTGPVLIQGTRPIDDSDSAEDVVRKVMELSMELLPEALSRVQWRDEGETQSNAEASYAGMFEDSYRELDWNAPAREVHLRVRACAVSSWRGVPRVAYASLEGRRVHIQRTRLAEEQTGDTAVPGTVLDRRGEMRLVRCGDGPLWVTPGSLDP</sequence>
<dbReference type="InterPro" id="IPR044135">
    <property type="entry name" value="Met-tRNA-FMT_C"/>
</dbReference>
<organism evidence="6 7">
    <name type="scientific">Melittangium boletus DSM 14713</name>
    <dbReference type="NCBI Taxonomy" id="1294270"/>
    <lineage>
        <taxon>Bacteria</taxon>
        <taxon>Pseudomonadati</taxon>
        <taxon>Myxococcota</taxon>
        <taxon>Myxococcia</taxon>
        <taxon>Myxococcales</taxon>
        <taxon>Cystobacterineae</taxon>
        <taxon>Archangiaceae</taxon>
        <taxon>Melittangium</taxon>
    </lineage>
</organism>
<dbReference type="CDD" id="cd08369">
    <property type="entry name" value="FMT_core"/>
    <property type="match status" value="1"/>
</dbReference>
<dbReference type="AlphaFoldDB" id="A0A250I8C2"/>
<keyword evidence="3" id="KW-0648">Protein biosynthesis</keyword>
<reference evidence="6 7" key="1">
    <citation type="submission" date="2017-06" db="EMBL/GenBank/DDBJ databases">
        <authorList>
            <person name="Kim H.J."/>
            <person name="Triplett B.A."/>
        </authorList>
    </citation>
    <scope>NUCLEOTIDE SEQUENCE [LARGE SCALE GENOMIC DNA]</scope>
    <source>
        <strain evidence="6 7">DSM 14713</strain>
    </source>
</reference>
<dbReference type="PANTHER" id="PTHR11138:SF5">
    <property type="entry name" value="METHIONYL-TRNA FORMYLTRANSFERASE, MITOCHONDRIAL"/>
    <property type="match status" value="1"/>
</dbReference>
<dbReference type="Pfam" id="PF02911">
    <property type="entry name" value="Formyl_trans_C"/>
    <property type="match status" value="1"/>
</dbReference>
<keyword evidence="7" id="KW-1185">Reference proteome</keyword>
<evidence type="ECO:0000259" key="4">
    <source>
        <dbReference type="Pfam" id="PF00551"/>
    </source>
</evidence>
<dbReference type="PANTHER" id="PTHR11138">
    <property type="entry name" value="METHIONYL-TRNA FORMYLTRANSFERASE"/>
    <property type="match status" value="1"/>
</dbReference>
<dbReference type="InterPro" id="IPR005793">
    <property type="entry name" value="Formyl_trans_C"/>
</dbReference>
<dbReference type="EMBL" id="CP022163">
    <property type="protein sequence ID" value="ATB27206.1"/>
    <property type="molecule type" value="Genomic_DNA"/>
</dbReference>
<protein>
    <submittedName>
        <fullName evidence="6">Methionyl-tRNA formyltransferase</fullName>
    </submittedName>
</protein>
<dbReference type="SUPFAM" id="SSF50486">
    <property type="entry name" value="FMT C-terminal domain-like"/>
    <property type="match status" value="1"/>
</dbReference>
<evidence type="ECO:0000256" key="1">
    <source>
        <dbReference type="ARBA" id="ARBA00010699"/>
    </source>
</evidence>
<gene>
    <name evidence="6" type="ORF">MEBOL_000644</name>
</gene>
<evidence type="ECO:0000313" key="6">
    <source>
        <dbReference type="EMBL" id="ATB27206.1"/>
    </source>
</evidence>
<feature type="domain" description="Formyl transferase N-terminal" evidence="4">
    <location>
        <begin position="80"/>
        <end position="190"/>
    </location>
</feature>
<dbReference type="OrthoDB" id="9806170at2"/>
<dbReference type="InterPro" id="IPR011034">
    <property type="entry name" value="Formyl_transferase-like_C_sf"/>
</dbReference>
<dbReference type="InterPro" id="IPR002376">
    <property type="entry name" value="Formyl_transf_N"/>
</dbReference>
<dbReference type="SUPFAM" id="SSF53328">
    <property type="entry name" value="Formyltransferase"/>
    <property type="match status" value="1"/>
</dbReference>
<accession>A0A250I8C2</accession>
<evidence type="ECO:0000256" key="3">
    <source>
        <dbReference type="ARBA" id="ARBA00022917"/>
    </source>
</evidence>
<evidence type="ECO:0000259" key="5">
    <source>
        <dbReference type="Pfam" id="PF02911"/>
    </source>
</evidence>
<keyword evidence="2 6" id="KW-0808">Transferase</keyword>
<dbReference type="RefSeq" id="WP_095976040.1">
    <property type="nucleotide sequence ID" value="NZ_CP022163.1"/>
</dbReference>
<dbReference type="KEGG" id="mbd:MEBOL_000644"/>
<evidence type="ECO:0000256" key="2">
    <source>
        <dbReference type="ARBA" id="ARBA00022679"/>
    </source>
</evidence>
<dbReference type="Pfam" id="PF00551">
    <property type="entry name" value="Formyl_trans_N"/>
    <property type="match status" value="1"/>
</dbReference>
<evidence type="ECO:0000313" key="7">
    <source>
        <dbReference type="Proteomes" id="UP000217289"/>
    </source>
</evidence>
<dbReference type="GO" id="GO:0004479">
    <property type="term" value="F:methionyl-tRNA formyltransferase activity"/>
    <property type="evidence" value="ECO:0007669"/>
    <property type="project" value="TreeGrafter"/>
</dbReference>
<dbReference type="Proteomes" id="UP000217289">
    <property type="component" value="Chromosome"/>
</dbReference>
<dbReference type="CDD" id="cd08704">
    <property type="entry name" value="Met_tRNA_FMT_C"/>
    <property type="match status" value="1"/>
</dbReference>
<dbReference type="InterPro" id="IPR036477">
    <property type="entry name" value="Formyl_transf_N_sf"/>
</dbReference>
<feature type="domain" description="Formyl transferase C-terminal" evidence="5">
    <location>
        <begin position="218"/>
        <end position="298"/>
    </location>
</feature>
<proteinExistence type="inferred from homology"/>
<comment type="similarity">
    <text evidence="1">Belongs to the Fmt family.</text>
</comment>